<gene>
    <name evidence="5" type="ORF">SUBVAR_06924</name>
</gene>
<evidence type="ECO:0000313" key="5">
    <source>
        <dbReference type="EMBL" id="EFB74797.1"/>
    </source>
</evidence>
<dbReference type="OrthoDB" id="142950at2"/>
<dbReference type="Gene3D" id="1.10.10.10">
    <property type="entry name" value="Winged helix-like DNA-binding domain superfamily/Winged helix DNA-binding domain"/>
    <property type="match status" value="1"/>
</dbReference>
<dbReference type="SUPFAM" id="SSF46894">
    <property type="entry name" value="C-terminal effector domain of the bipartite response regulators"/>
    <property type="match status" value="1"/>
</dbReference>
<keyword evidence="1" id="KW-0805">Transcription regulation</keyword>
<evidence type="ECO:0000256" key="3">
    <source>
        <dbReference type="SAM" id="MobiDB-lite"/>
    </source>
</evidence>
<keyword evidence="6" id="KW-1185">Reference proteome</keyword>
<dbReference type="InterPro" id="IPR005158">
    <property type="entry name" value="BTAD"/>
</dbReference>
<dbReference type="InterPro" id="IPR051677">
    <property type="entry name" value="AfsR-DnrI-RedD_regulator"/>
</dbReference>
<feature type="domain" description="Bacterial transcriptional activator" evidence="4">
    <location>
        <begin position="108"/>
        <end position="237"/>
    </location>
</feature>
<dbReference type="STRING" id="411471.SUBVAR_06924"/>
<feature type="region of interest" description="Disordered" evidence="3">
    <location>
        <begin position="383"/>
        <end position="405"/>
    </location>
</feature>
<dbReference type="RefSeq" id="WP_007048273.1">
    <property type="nucleotide sequence ID" value="NZ_GG704770.1"/>
</dbReference>
<dbReference type="Proteomes" id="UP000003438">
    <property type="component" value="Unassembled WGS sequence"/>
</dbReference>
<dbReference type="InterPro" id="IPR011990">
    <property type="entry name" value="TPR-like_helical_dom_sf"/>
</dbReference>
<protein>
    <submittedName>
        <fullName evidence="5">Transcriptional regulatory protein, C-terminal domain protein</fullName>
    </submittedName>
</protein>
<dbReference type="SUPFAM" id="SSF48452">
    <property type="entry name" value="TPR-like"/>
    <property type="match status" value="1"/>
</dbReference>
<dbReference type="InterPro" id="IPR016032">
    <property type="entry name" value="Sig_transdc_resp-reg_C-effctor"/>
</dbReference>
<dbReference type="AlphaFoldDB" id="D1PR95"/>
<dbReference type="EMBL" id="ACBY02000056">
    <property type="protein sequence ID" value="EFB74797.1"/>
    <property type="molecule type" value="Genomic_DNA"/>
</dbReference>
<feature type="compositionally biased region" description="Basic residues" evidence="3">
    <location>
        <begin position="395"/>
        <end position="405"/>
    </location>
</feature>
<dbReference type="Gene3D" id="1.25.40.10">
    <property type="entry name" value="Tetratricopeptide repeat domain"/>
    <property type="match status" value="1"/>
</dbReference>
<comment type="caution">
    <text evidence="5">The sequence shown here is derived from an EMBL/GenBank/DDBJ whole genome shotgun (WGS) entry which is preliminary data.</text>
</comment>
<accession>D1PR95</accession>
<dbReference type="GO" id="GO:0003677">
    <property type="term" value="F:DNA binding"/>
    <property type="evidence" value="ECO:0007669"/>
    <property type="project" value="InterPro"/>
</dbReference>
<dbReference type="GO" id="GO:0006355">
    <property type="term" value="P:regulation of DNA-templated transcription"/>
    <property type="evidence" value="ECO:0007669"/>
    <property type="project" value="InterPro"/>
</dbReference>
<reference evidence="5" key="1">
    <citation type="submission" date="2009-12" db="EMBL/GenBank/DDBJ databases">
        <authorList>
            <person name="Weinstock G."/>
            <person name="Sodergren E."/>
            <person name="Clifton S."/>
            <person name="Fulton L."/>
            <person name="Fulton B."/>
            <person name="Courtney L."/>
            <person name="Fronick C."/>
            <person name="Harrison M."/>
            <person name="Strong C."/>
            <person name="Farmer C."/>
            <person name="Delahaunty K."/>
            <person name="Markovic C."/>
            <person name="Hall O."/>
            <person name="Minx P."/>
            <person name="Tomlinson C."/>
            <person name="Mitreva M."/>
            <person name="Nelson J."/>
            <person name="Hou S."/>
            <person name="Wollam A."/>
            <person name="Pepin K.H."/>
            <person name="Johnson M."/>
            <person name="Bhonagiri V."/>
            <person name="Nash W.E."/>
            <person name="Warren W."/>
            <person name="Chinwalla A."/>
            <person name="Mardis E.R."/>
            <person name="Wilson R.K."/>
        </authorList>
    </citation>
    <scope>NUCLEOTIDE SEQUENCE [LARGE SCALE GENOMIC DNA]</scope>
    <source>
        <strain evidence="5">DSM 15176</strain>
    </source>
</reference>
<dbReference type="eggNOG" id="COG3629">
    <property type="taxonomic scope" value="Bacteria"/>
</dbReference>
<evidence type="ECO:0000256" key="1">
    <source>
        <dbReference type="ARBA" id="ARBA00023015"/>
    </source>
</evidence>
<proteinExistence type="predicted"/>
<evidence type="ECO:0000313" key="6">
    <source>
        <dbReference type="Proteomes" id="UP000003438"/>
    </source>
</evidence>
<dbReference type="PANTHER" id="PTHR35807">
    <property type="entry name" value="TRANSCRIPTIONAL REGULATOR REDD-RELATED"/>
    <property type="match status" value="1"/>
</dbReference>
<name>D1PR95_9FIRM</name>
<evidence type="ECO:0000256" key="2">
    <source>
        <dbReference type="ARBA" id="ARBA00023163"/>
    </source>
</evidence>
<dbReference type="HOGENOM" id="CLU_054920_0_0_9"/>
<dbReference type="SMART" id="SM01043">
    <property type="entry name" value="BTAD"/>
    <property type="match status" value="1"/>
</dbReference>
<sequence length="405" mass="45971">MAKVEIRMLGDFEIRVDGQPVLAALAQSRKATSLVQYLVLQRGERVPHATLTNALWGGERSANPDMALRAILHRFRTMIAQEHLTVLEDCILTSRGCYQWNPDLPCEVDVFTMEDLVMQAGQEKDPGKRLAIEERIVEVYRGRLLPLSADEPWVESSAVRLHVLYRAAMIHVLEHYKKNGENERLVTLCRSAIEKNPRAERLYLELVVALETLGRPEEARQVLQQGLSVGCLHHAAEPGRVGAMWRQARQADRNMENDMNRLMAALPPQNAGGAMICSFETFGQIYRMQRGIQAQYHVPVFLLLVTVVPVQAQDDAETERMMQVLQELLRSCLRSCDVAARYSDTQYAVLVCGAPGQNAALLERIKQAFYGTPTHQRYLLNYNAYSPKPGQEPPRRRRSYPRKKV</sequence>
<dbReference type="InterPro" id="IPR036388">
    <property type="entry name" value="WH-like_DNA-bd_sf"/>
</dbReference>
<keyword evidence="2" id="KW-0804">Transcription</keyword>
<dbReference type="PANTHER" id="PTHR35807:SF1">
    <property type="entry name" value="TRANSCRIPTIONAL REGULATOR REDD"/>
    <property type="match status" value="1"/>
</dbReference>
<dbReference type="Pfam" id="PF03704">
    <property type="entry name" value="BTAD"/>
    <property type="match status" value="1"/>
</dbReference>
<evidence type="ECO:0000259" key="4">
    <source>
        <dbReference type="SMART" id="SM01043"/>
    </source>
</evidence>
<organism evidence="5 6">
    <name type="scientific">Subdoligranulum variabile DSM 15176</name>
    <dbReference type="NCBI Taxonomy" id="411471"/>
    <lineage>
        <taxon>Bacteria</taxon>
        <taxon>Bacillati</taxon>
        <taxon>Bacillota</taxon>
        <taxon>Clostridia</taxon>
        <taxon>Eubacteriales</taxon>
        <taxon>Oscillospiraceae</taxon>
        <taxon>Subdoligranulum</taxon>
    </lineage>
</organism>